<protein>
    <submittedName>
        <fullName evidence="2">Uncharacterized protein</fullName>
    </submittedName>
</protein>
<keyword evidence="3" id="KW-1185">Reference proteome</keyword>
<dbReference type="Proteomes" id="UP000565455">
    <property type="component" value="Unassembled WGS sequence"/>
</dbReference>
<keyword evidence="1" id="KW-0472">Membrane</keyword>
<feature type="transmembrane region" description="Helical" evidence="1">
    <location>
        <begin position="104"/>
        <end position="129"/>
    </location>
</feature>
<dbReference type="GeneID" id="96604227"/>
<feature type="transmembrane region" description="Helical" evidence="1">
    <location>
        <begin position="6"/>
        <end position="25"/>
    </location>
</feature>
<keyword evidence="1" id="KW-0812">Transmembrane</keyword>
<feature type="transmembrane region" description="Helical" evidence="1">
    <location>
        <begin position="69"/>
        <end position="92"/>
    </location>
</feature>
<evidence type="ECO:0000313" key="3">
    <source>
        <dbReference type="Proteomes" id="UP000565455"/>
    </source>
</evidence>
<organism evidence="2 3">
    <name type="scientific">Methylobacterium fujisawaense</name>
    <dbReference type="NCBI Taxonomy" id="107400"/>
    <lineage>
        <taxon>Bacteria</taxon>
        <taxon>Pseudomonadati</taxon>
        <taxon>Pseudomonadota</taxon>
        <taxon>Alphaproteobacteria</taxon>
        <taxon>Hyphomicrobiales</taxon>
        <taxon>Methylobacteriaceae</taxon>
        <taxon>Methylobacterium</taxon>
    </lineage>
</organism>
<gene>
    <name evidence="2" type="ORF">GGQ91_002528</name>
</gene>
<evidence type="ECO:0000256" key="1">
    <source>
        <dbReference type="SAM" id="Phobius"/>
    </source>
</evidence>
<dbReference type="EMBL" id="JACJIM010000003">
    <property type="protein sequence ID" value="MBA9063140.1"/>
    <property type="molecule type" value="Genomic_DNA"/>
</dbReference>
<comment type="caution">
    <text evidence="2">The sequence shown here is derived from an EMBL/GenBank/DDBJ whole genome shotgun (WGS) entry which is preliminary data.</text>
</comment>
<dbReference type="SUPFAM" id="SSF103473">
    <property type="entry name" value="MFS general substrate transporter"/>
    <property type="match status" value="1"/>
</dbReference>
<name>A0ABR6DAN2_9HYPH</name>
<dbReference type="RefSeq" id="WP_182592073.1">
    <property type="nucleotide sequence ID" value="NZ_JACJIM010000003.1"/>
</dbReference>
<reference evidence="2 3" key="1">
    <citation type="submission" date="2020-08" db="EMBL/GenBank/DDBJ databases">
        <title>Genomic Encyclopedia of Type Strains, Phase IV (KMG-IV): sequencing the most valuable type-strain genomes for metagenomic binning, comparative biology and taxonomic classification.</title>
        <authorList>
            <person name="Goeker M."/>
        </authorList>
    </citation>
    <scope>NUCLEOTIDE SEQUENCE [LARGE SCALE GENOMIC DNA]</scope>
    <source>
        <strain evidence="2 3">DSM 5686</strain>
    </source>
</reference>
<evidence type="ECO:0000313" key="2">
    <source>
        <dbReference type="EMBL" id="MBA9063140.1"/>
    </source>
</evidence>
<sequence>MPDPGTLLAIVLVGSLAAWAASMYLRDAHAYRAGRGDERYAWLRRSHPDHPALPPAPPKPLLRVLPHRWGWRHAAITAAQVAVVGGGMWLTFASPYADKGPVPWQAYPITLLLFAALVGMATVALTRLWDLASATLARRRGGPR</sequence>
<proteinExistence type="predicted"/>
<dbReference type="InterPro" id="IPR036259">
    <property type="entry name" value="MFS_trans_sf"/>
</dbReference>
<accession>A0ABR6DAN2</accession>
<keyword evidence="1" id="KW-1133">Transmembrane helix</keyword>